<dbReference type="AlphaFoldDB" id="A0A372ZMK2"/>
<gene>
    <name evidence="2" type="ORF">DR950_00485</name>
</gene>
<keyword evidence="3" id="KW-1185">Reference proteome</keyword>
<evidence type="ECO:0000313" key="2">
    <source>
        <dbReference type="EMBL" id="RGD56467.1"/>
    </source>
</evidence>
<evidence type="ECO:0000256" key="1">
    <source>
        <dbReference type="SAM" id="SignalP"/>
    </source>
</evidence>
<proteinExistence type="predicted"/>
<comment type="caution">
    <text evidence="2">The sequence shown here is derived from an EMBL/GenBank/DDBJ whole genome shotgun (WGS) entry which is preliminary data.</text>
</comment>
<dbReference type="Proteomes" id="UP000263377">
    <property type="component" value="Unassembled WGS sequence"/>
</dbReference>
<reference evidence="2 3" key="1">
    <citation type="submission" date="2018-08" db="EMBL/GenBank/DDBJ databases">
        <title>Diversity &amp; Physiological Properties of Lignin-Decomposing Actinobacteria from Soil.</title>
        <authorList>
            <person name="Roh S.G."/>
            <person name="Kim S.B."/>
        </authorList>
    </citation>
    <scope>NUCLEOTIDE SEQUENCE [LARGE SCALE GENOMIC DNA]</scope>
    <source>
        <strain evidence="2 3">MMS17-GH009</strain>
    </source>
</reference>
<sequence>MLASAVALAAVMTAAPAGAAPRAVTAEAPTAGLNLMLRADPGKVVQTRRAPDGTWDAAREVPQFYSFRYWTTVVDSGRLRLLGLRYSGPMSTQFVQSTQQPDGSWPAPTPMKGLAELPLSSQYFQTGRAGAAVVNGQVQLAAIDPSGRLVHTVEGPDGNWQPWGAISAPPGLASDRFSSLATAEVNGELHIVATVSNDGSVLHTIRHANGTWDGWGNIMGAAGTPSPWGAPHDVVAAGINGQLQVAVVNNSQIAVYHTIRTSDGNWGGWGPIGQQVLDQPFYVCGADGANVDNELHLVFETCTSSGTLFHTVRHANGSWNKAGYVQGAVDLSPWRPVPNGSAVGG</sequence>
<dbReference type="Gene3D" id="2.120.10.70">
    <property type="entry name" value="Fucose-specific lectin"/>
    <property type="match status" value="1"/>
</dbReference>
<evidence type="ECO:0008006" key="4">
    <source>
        <dbReference type="Google" id="ProtNLM"/>
    </source>
</evidence>
<organism evidence="2 3">
    <name type="scientific">Kitasatospora xanthocidica</name>
    <dbReference type="NCBI Taxonomy" id="83382"/>
    <lineage>
        <taxon>Bacteria</taxon>
        <taxon>Bacillati</taxon>
        <taxon>Actinomycetota</taxon>
        <taxon>Actinomycetes</taxon>
        <taxon>Kitasatosporales</taxon>
        <taxon>Streptomycetaceae</taxon>
        <taxon>Kitasatospora</taxon>
    </lineage>
</organism>
<accession>A0A372ZMK2</accession>
<name>A0A372ZMK2_9ACTN</name>
<dbReference type="SUPFAM" id="SSF89372">
    <property type="entry name" value="Fucose-specific lectin"/>
    <property type="match status" value="1"/>
</dbReference>
<dbReference type="EMBL" id="QVIG01000001">
    <property type="protein sequence ID" value="RGD56467.1"/>
    <property type="molecule type" value="Genomic_DNA"/>
</dbReference>
<protein>
    <recommendedName>
        <fullName evidence="4">Exo-alpha-sialidase</fullName>
    </recommendedName>
</protein>
<keyword evidence="1" id="KW-0732">Signal</keyword>
<feature type="chain" id="PRO_5016812038" description="Exo-alpha-sialidase" evidence="1">
    <location>
        <begin position="20"/>
        <end position="345"/>
    </location>
</feature>
<evidence type="ECO:0000313" key="3">
    <source>
        <dbReference type="Proteomes" id="UP000263377"/>
    </source>
</evidence>
<feature type="signal peptide" evidence="1">
    <location>
        <begin position="1"/>
        <end position="19"/>
    </location>
</feature>